<sequence>MATPGSFTCLNGIAVGSNAFSLLLAGNTGATGAQGNTGVTGAGVTGPQGETGPQGNTGVTGAGETGATGNTGPQGETGPQGNTGVTGAGETGATGVAGETGATGVTGAGETGATGPQGETGAVGATGVTGAGETGATGPQGETGAVGATGVTGAGETGATGPQGETGATGPAGAGAIIPFASGTPLALTSVALGLVGLPGFVGFGSSAIGTTVLGATIDLSGAAGLLLNMAYSMPRTGTITDIAAYFSTVLALNLLGTTVTVQAQLYQSTTPDNIFSPIPGTVVTLAPALTGVLAIGTTSNGILTGLSIPVTAQTRILLVFSITATGLNLVNTVTGYASGGVSIA</sequence>
<dbReference type="GO" id="GO:0030198">
    <property type="term" value="P:extracellular matrix organization"/>
    <property type="evidence" value="ECO:0007669"/>
    <property type="project" value="TreeGrafter"/>
</dbReference>
<evidence type="ECO:0000313" key="3">
    <source>
        <dbReference type="Proteomes" id="UP000273054"/>
    </source>
</evidence>
<accession>A0A2R8FCV3</accession>
<feature type="region of interest" description="Disordered" evidence="1">
    <location>
        <begin position="38"/>
        <end position="170"/>
    </location>
</feature>
<evidence type="ECO:0000256" key="1">
    <source>
        <dbReference type="SAM" id="MobiDB-lite"/>
    </source>
</evidence>
<evidence type="ECO:0000313" key="2">
    <source>
        <dbReference type="EMBL" id="SPN78795.1"/>
    </source>
</evidence>
<dbReference type="NCBIfam" id="TIGR03721">
    <property type="entry name" value="exospore_TM"/>
    <property type="match status" value="1"/>
</dbReference>
<proteinExistence type="predicted"/>
<feature type="compositionally biased region" description="Low complexity" evidence="1">
    <location>
        <begin position="93"/>
        <end position="103"/>
    </location>
</feature>
<dbReference type="GO" id="GO:0005615">
    <property type="term" value="C:extracellular space"/>
    <property type="evidence" value="ECO:0007669"/>
    <property type="project" value="TreeGrafter"/>
</dbReference>
<dbReference type="GO" id="GO:0030020">
    <property type="term" value="F:extracellular matrix structural constituent conferring tensile strength"/>
    <property type="evidence" value="ECO:0007669"/>
    <property type="project" value="TreeGrafter"/>
</dbReference>
<feature type="compositionally biased region" description="Low complexity" evidence="1">
    <location>
        <begin position="136"/>
        <end position="149"/>
    </location>
</feature>
<gene>
    <name evidence="2" type="ORF">BRZCDTV_5</name>
</gene>
<dbReference type="PANTHER" id="PTHR24023:SF1095">
    <property type="entry name" value="EGF-LIKE DOMAIN-CONTAINING PROTEIN"/>
    <property type="match status" value="1"/>
</dbReference>
<protein>
    <submittedName>
        <fullName evidence="2">BclB domain-containing protein</fullName>
    </submittedName>
</protein>
<feature type="compositionally biased region" description="Low complexity" evidence="1">
    <location>
        <begin position="159"/>
        <end position="170"/>
    </location>
</feature>
<dbReference type="PANTHER" id="PTHR24023">
    <property type="entry name" value="COLLAGEN ALPHA"/>
    <property type="match status" value="1"/>
</dbReference>
<dbReference type="GO" id="GO:0031012">
    <property type="term" value="C:extracellular matrix"/>
    <property type="evidence" value="ECO:0007669"/>
    <property type="project" value="TreeGrafter"/>
</dbReference>
<feature type="compositionally biased region" description="Polar residues" evidence="1">
    <location>
        <begin position="73"/>
        <end position="82"/>
    </location>
</feature>
<dbReference type="InterPro" id="IPR050149">
    <property type="entry name" value="Collagen_superfamily"/>
</dbReference>
<feature type="compositionally biased region" description="Low complexity" evidence="1">
    <location>
        <begin position="113"/>
        <end position="126"/>
    </location>
</feature>
<dbReference type="Proteomes" id="UP000273054">
    <property type="component" value="Segment"/>
</dbReference>
<name>A0A2R8FCV3_9VIRU</name>
<dbReference type="InterPro" id="IPR021210">
    <property type="entry name" value="Exosporium_BclB"/>
</dbReference>
<organism evidence="2">
    <name type="scientific">Brazilian cedratvirus IHUMI</name>
    <dbReference type="NCBI Taxonomy" id="2126980"/>
    <lineage>
        <taxon>Viruses</taxon>
        <taxon>Pithoviruses</taxon>
        <taxon>Orthocedratvirinae</taxon>
        <taxon>Alphacedratvirus</taxon>
        <taxon>Alphacedratvirus brasiliense</taxon>
    </lineage>
</organism>
<keyword evidence="3" id="KW-1185">Reference proteome</keyword>
<dbReference type="EMBL" id="LT994651">
    <property type="protein sequence ID" value="SPN78795.1"/>
    <property type="molecule type" value="Genomic_DNA"/>
</dbReference>
<reference evidence="2" key="1">
    <citation type="submission" date="2018-03" db="EMBL/GenBank/DDBJ databases">
        <authorList>
            <consortium name="Urmite Genomes"/>
        </authorList>
    </citation>
    <scope>NUCLEOTIDE SEQUENCE [LARGE SCALE GENOMIC DNA]</scope>
    <source>
        <strain evidence="2">IHUMI-27.7</strain>
    </source>
</reference>